<feature type="domain" description="W2" evidence="15">
    <location>
        <begin position="601"/>
        <end position="797"/>
    </location>
</feature>
<dbReference type="SMART" id="SM00543">
    <property type="entry name" value="MIF4G"/>
    <property type="match status" value="1"/>
</dbReference>
<evidence type="ECO:0000256" key="2">
    <source>
        <dbReference type="ARBA" id="ARBA00022481"/>
    </source>
</evidence>
<feature type="region of interest" description="Disordered" evidence="14">
    <location>
        <begin position="401"/>
        <end position="433"/>
    </location>
</feature>
<keyword evidence="5" id="KW-0396">Initiation factor</keyword>
<comment type="function">
    <text evidence="11">Appears to play a role in the switch from cap-dependent to IRES-mediated translation during mitosis, apoptosis and viral infection. Cleaved by some caspases and viral proteases.</text>
</comment>
<keyword evidence="10" id="KW-0007">Acetylation</keyword>
<feature type="compositionally biased region" description="Polar residues" evidence="14">
    <location>
        <begin position="370"/>
        <end position="384"/>
    </location>
</feature>
<evidence type="ECO:0000313" key="17">
    <source>
        <dbReference type="Proteomes" id="UP000694865"/>
    </source>
</evidence>
<evidence type="ECO:0000256" key="14">
    <source>
        <dbReference type="SAM" id="MobiDB-lite"/>
    </source>
</evidence>
<evidence type="ECO:0000256" key="9">
    <source>
        <dbReference type="ARBA" id="ARBA00022917"/>
    </source>
</evidence>
<dbReference type="Proteomes" id="UP000694865">
    <property type="component" value="Unplaced"/>
</dbReference>
<keyword evidence="9" id="KW-0648">Protein biosynthesis</keyword>
<evidence type="ECO:0000256" key="7">
    <source>
        <dbReference type="ARBA" id="ARBA00022843"/>
    </source>
</evidence>
<evidence type="ECO:0000259" key="15">
    <source>
        <dbReference type="PROSITE" id="PS51363"/>
    </source>
</evidence>
<dbReference type="InterPro" id="IPR003890">
    <property type="entry name" value="MIF4G-like_typ-3"/>
</dbReference>
<dbReference type="SUPFAM" id="SSF48371">
    <property type="entry name" value="ARM repeat"/>
    <property type="match status" value="3"/>
</dbReference>
<evidence type="ECO:0000256" key="10">
    <source>
        <dbReference type="ARBA" id="ARBA00022990"/>
    </source>
</evidence>
<evidence type="ECO:0000256" key="12">
    <source>
        <dbReference type="ARBA" id="ARBA00040449"/>
    </source>
</evidence>
<name>A0ABM0MGM5_SACKO</name>
<protein>
    <recommendedName>
        <fullName evidence="12">Eukaryotic translation initiation factor 4 gamma 2</fullName>
    </recommendedName>
</protein>
<sequence>MYAQLCSRLCEDAPNFEPPGSSGPSTFRRLLIAKCQDEFENRSKAFAAFDKNEGPLTSAEQEQKQIAKHKMLGNIKFIGELGKLDMLHESILHRCIKQLLDKKKKQNVKDVAEDLECLCQIIKTVGPRLDTEKAKALVDQYFGRMRLLANNEDLPARIRFMLEDTLELRECNWVPRKVLQDNSPKTMDQVRQEAVKCSPQIHGNVNSHINDYGVYMSYNSNHKQSKNFFPLDDGLMSVLPQKHGGLSDVFMPTIGSSIGTGPGVIQDGFNGYTPHAVNVGRTRSGGDVGNRSGSNSPNQGYQNYANPKGQTSRQQQDGNGNQGNLGYQNRQANQQRDMAPRFMKKSQFNNLKTDEISLRPARDSMVLKPQASSMMPSSLRPSGSLQQQHTLLQPTPQQMIIPPQNIQTSPKVPVKHSHGGDKPKHKKQTLNKEDLKKLTESILEEYLKNVDVTEVISRIKEMRVPRKQMSSMVCQLMVKSLEKDDDDGAARELVSKLIKELKSNGLVTEDQCMEGFTSLLEQLPELETEMPLVKSSTAGFAARAINNKVITLSDLAVPMQNGNCYPLFLLTLQQLHKLKDKEWLVQLFNESKINMQSMLPERDKKNGQSFVYLSLQQLSFLFPLLRMQSDISKQLKADPNPSTLYKWIKDNVDNKLHADSEFIYALTLSLVKYCTSESTLSECMDASLIPDKQLQEKERALLNNLKPVLQAFIHDHVQIQLSALYALQVHCYNNGFPKGMLLRFFVYFYDMEVVEEEVFLKWKEDINDNYMGKGKALFQVNSWLTWLETADEEEESEDDDDDQ</sequence>
<feature type="compositionally biased region" description="Polar residues" evidence="14">
    <location>
        <begin position="291"/>
        <end position="313"/>
    </location>
</feature>
<gene>
    <name evidence="18" type="primary">LOC100376326</name>
</gene>
<dbReference type="SMART" id="SM00515">
    <property type="entry name" value="eIF5C"/>
    <property type="match status" value="1"/>
</dbReference>
<dbReference type="RefSeq" id="XP_006819166.1">
    <property type="nucleotide sequence ID" value="XM_006819103.1"/>
</dbReference>
<reference evidence="18" key="1">
    <citation type="submission" date="2025-08" db="UniProtKB">
        <authorList>
            <consortium name="RefSeq"/>
        </authorList>
    </citation>
    <scope>IDENTIFICATION</scope>
    <source>
        <tissue evidence="18">Testes</tissue>
    </source>
</reference>
<evidence type="ECO:0000256" key="3">
    <source>
        <dbReference type="ARBA" id="ARBA00022491"/>
    </source>
</evidence>
<accession>A0ABM0MGM5</accession>
<dbReference type="InterPro" id="IPR003891">
    <property type="entry name" value="Initiation_fac_eIF4g_MI"/>
</dbReference>
<dbReference type="PROSITE" id="PS51363">
    <property type="entry name" value="W2"/>
    <property type="match status" value="1"/>
</dbReference>
<dbReference type="CDD" id="cd11559">
    <property type="entry name" value="W2_eIF4G1_like"/>
    <property type="match status" value="1"/>
</dbReference>
<dbReference type="PROSITE" id="PS51366">
    <property type="entry name" value="MI"/>
    <property type="match status" value="1"/>
</dbReference>
<evidence type="ECO:0000256" key="13">
    <source>
        <dbReference type="ARBA" id="ARBA00046720"/>
    </source>
</evidence>
<dbReference type="InterPro" id="IPR016024">
    <property type="entry name" value="ARM-type_fold"/>
</dbReference>
<dbReference type="Gene3D" id="1.25.40.180">
    <property type="match status" value="3"/>
</dbReference>
<feature type="domain" description="MI" evidence="16">
    <location>
        <begin position="434"/>
        <end position="560"/>
    </location>
</feature>
<dbReference type="Pfam" id="PF02847">
    <property type="entry name" value="MA3"/>
    <property type="match status" value="1"/>
</dbReference>
<comment type="subunit">
    <text evidence="13">Interacts with the serine/threonine protein kinases MKNK1 and MKNK2. Binds EIF4A and EIF3. Interacts with MIF4GD. Interacts with DAZAP2.</text>
</comment>
<proteinExistence type="inferred from homology"/>
<keyword evidence="7" id="KW-0832">Ubl conjugation</keyword>
<dbReference type="Pfam" id="PF02854">
    <property type="entry name" value="MIF4G"/>
    <property type="match status" value="1"/>
</dbReference>
<keyword evidence="3" id="KW-0678">Repressor</keyword>
<feature type="compositionally biased region" description="Low complexity" evidence="14">
    <location>
        <begin position="314"/>
        <end position="331"/>
    </location>
</feature>
<dbReference type="SMART" id="SM00544">
    <property type="entry name" value="MA3"/>
    <property type="match status" value="1"/>
</dbReference>
<evidence type="ECO:0000259" key="16">
    <source>
        <dbReference type="PROSITE" id="PS51366"/>
    </source>
</evidence>
<feature type="region of interest" description="Disordered" evidence="14">
    <location>
        <begin position="275"/>
        <end position="388"/>
    </location>
</feature>
<evidence type="ECO:0000256" key="8">
    <source>
        <dbReference type="ARBA" id="ARBA00022845"/>
    </source>
</evidence>
<comment type="similarity">
    <text evidence="1">Belongs to the eukaryotic initiation factor 4G family.</text>
</comment>
<organism evidence="17 18">
    <name type="scientific">Saccoglossus kowalevskii</name>
    <name type="common">Acorn worm</name>
    <dbReference type="NCBI Taxonomy" id="10224"/>
    <lineage>
        <taxon>Eukaryota</taxon>
        <taxon>Metazoa</taxon>
        <taxon>Hemichordata</taxon>
        <taxon>Enteropneusta</taxon>
        <taxon>Harrimaniidae</taxon>
        <taxon>Saccoglossus</taxon>
    </lineage>
</organism>
<dbReference type="PANTHER" id="PTHR23253">
    <property type="entry name" value="EUKARYOTIC TRANSLATION INITIATION FACTOR 4 GAMMA"/>
    <property type="match status" value="1"/>
</dbReference>
<keyword evidence="17" id="KW-1185">Reference proteome</keyword>
<feature type="compositionally biased region" description="Basic residues" evidence="14">
    <location>
        <begin position="413"/>
        <end position="429"/>
    </location>
</feature>
<dbReference type="Pfam" id="PF02020">
    <property type="entry name" value="W2"/>
    <property type="match status" value="1"/>
</dbReference>
<dbReference type="InterPro" id="IPR003307">
    <property type="entry name" value="W2_domain"/>
</dbReference>
<keyword evidence="8" id="KW-0810">Translation regulation</keyword>
<evidence type="ECO:0000256" key="11">
    <source>
        <dbReference type="ARBA" id="ARBA00037759"/>
    </source>
</evidence>
<evidence type="ECO:0000313" key="18">
    <source>
        <dbReference type="RefSeq" id="XP_006819166.1"/>
    </source>
</evidence>
<evidence type="ECO:0000256" key="6">
    <source>
        <dbReference type="ARBA" id="ARBA00022553"/>
    </source>
</evidence>
<dbReference type="GeneID" id="100376326"/>
<keyword evidence="4" id="KW-1017">Isopeptide bond</keyword>
<evidence type="ECO:0000256" key="4">
    <source>
        <dbReference type="ARBA" id="ARBA00022499"/>
    </source>
</evidence>
<keyword evidence="6" id="KW-0597">Phosphoprotein</keyword>
<dbReference type="PANTHER" id="PTHR23253:SF9">
    <property type="entry name" value="EUKARYOTIC TRANSLATION INITIATION FACTOR 4 GAMMA 2"/>
    <property type="match status" value="1"/>
</dbReference>
<evidence type="ECO:0000256" key="1">
    <source>
        <dbReference type="ARBA" id="ARBA00005775"/>
    </source>
</evidence>
<feature type="compositionally biased region" description="Basic and acidic residues" evidence="14">
    <location>
        <begin position="352"/>
        <end position="362"/>
    </location>
</feature>
<evidence type="ECO:0000256" key="5">
    <source>
        <dbReference type="ARBA" id="ARBA00022540"/>
    </source>
</evidence>
<keyword evidence="2" id="KW-0488">Methylation</keyword>